<dbReference type="Proteomes" id="UP000228754">
    <property type="component" value="Unassembled WGS sequence"/>
</dbReference>
<comment type="caution">
    <text evidence="1">The sequence shown here is derived from an EMBL/GenBank/DDBJ whole genome shotgun (WGS) entry which is preliminary data.</text>
</comment>
<dbReference type="Gene3D" id="3.10.20.860">
    <property type="match status" value="1"/>
</dbReference>
<proteinExistence type="predicted"/>
<dbReference type="OrthoDB" id="3213544at2"/>
<evidence type="ECO:0000313" key="2">
    <source>
        <dbReference type="Proteomes" id="UP000228754"/>
    </source>
</evidence>
<name>A0A2A5IMH3_BACPU</name>
<reference evidence="1 2" key="1">
    <citation type="submission" date="2017-06" db="EMBL/GenBank/DDBJ databases">
        <title>Draft Genome Sequence of Bacillus sp Strain 36R Isolated from saline sediment at Atanasia, Sonora, Mexico.</title>
        <authorList>
            <person name="Sanchez Diaz R."/>
            <person name="Quiroz Macias M.E."/>
            <person name="Ibarra Gamez J.C."/>
            <person name="Enciso Ibarra J."/>
            <person name="Gomez Gil B."/>
            <person name="Galaviz Silva L."/>
        </authorList>
    </citation>
    <scope>NUCLEOTIDE SEQUENCE [LARGE SCALE GENOMIC DNA]</scope>
    <source>
        <strain evidence="1 2">36R_ATNSAL</strain>
    </source>
</reference>
<evidence type="ECO:0000313" key="1">
    <source>
        <dbReference type="EMBL" id="PCK18157.1"/>
    </source>
</evidence>
<sequence length="91" mass="10832">MESVHEYFNEIKKDVTKYCNNCDKDVLMFARLKDEQLTFKGQSVLVKDSMVAYCSICKEELFCEEFDKYTMNEAVKLWEKQAGEKFKSKEF</sequence>
<dbReference type="NCBIfam" id="TIGR03831">
    <property type="entry name" value="YgiT_finger"/>
    <property type="match status" value="1"/>
</dbReference>
<protein>
    <submittedName>
        <fullName evidence="1">Uncharacterized protein</fullName>
    </submittedName>
</protein>
<dbReference type="InterPro" id="IPR022453">
    <property type="entry name" value="Znf_MqsA-type"/>
</dbReference>
<gene>
    <name evidence="1" type="ORF">CEY02_19290</name>
</gene>
<accession>A0A2A5IMH3</accession>
<dbReference type="AlphaFoldDB" id="A0A2A5IMH3"/>
<organism evidence="1 2">
    <name type="scientific">Bacillus pumilus</name>
    <name type="common">Bacillus mesentericus</name>
    <dbReference type="NCBI Taxonomy" id="1408"/>
    <lineage>
        <taxon>Bacteria</taxon>
        <taxon>Bacillati</taxon>
        <taxon>Bacillota</taxon>
        <taxon>Bacilli</taxon>
        <taxon>Bacillales</taxon>
        <taxon>Bacillaceae</taxon>
        <taxon>Bacillus</taxon>
    </lineage>
</organism>
<dbReference type="EMBL" id="NKHG01000121">
    <property type="protein sequence ID" value="PCK18157.1"/>
    <property type="molecule type" value="Genomic_DNA"/>
</dbReference>